<feature type="chain" id="PRO_5026742750" evidence="1">
    <location>
        <begin position="27"/>
        <end position="199"/>
    </location>
</feature>
<evidence type="ECO:0000256" key="1">
    <source>
        <dbReference type="SAM" id="SignalP"/>
    </source>
</evidence>
<gene>
    <name evidence="2" type="ORF">DI628_08585</name>
</gene>
<keyword evidence="1" id="KW-0732">Signal</keyword>
<accession>A0A6N4R1L4</accession>
<dbReference type="AlphaFoldDB" id="A0A6N4R1L4"/>
<reference evidence="2 3" key="1">
    <citation type="journal article" date="2017" name="Nat. Commun.">
        <title>In situ click chemistry generation of cyclooxygenase-2 inhibitors.</title>
        <authorList>
            <person name="Bhardwaj A."/>
            <person name="Kaur J."/>
            <person name="Wuest M."/>
            <person name="Wuest F."/>
        </authorList>
    </citation>
    <scope>NUCLEOTIDE SEQUENCE [LARGE SCALE GENOMIC DNA]</scope>
    <source>
        <strain evidence="2">S2_018_000_R2_106</strain>
    </source>
</reference>
<proteinExistence type="predicted"/>
<evidence type="ECO:0000313" key="2">
    <source>
        <dbReference type="EMBL" id="TKW60932.1"/>
    </source>
</evidence>
<organism evidence="2 3">
    <name type="scientific">Blastochloris viridis</name>
    <name type="common">Rhodopseudomonas viridis</name>
    <dbReference type="NCBI Taxonomy" id="1079"/>
    <lineage>
        <taxon>Bacteria</taxon>
        <taxon>Pseudomonadati</taxon>
        <taxon>Pseudomonadota</taxon>
        <taxon>Alphaproteobacteria</taxon>
        <taxon>Hyphomicrobiales</taxon>
        <taxon>Blastochloridaceae</taxon>
        <taxon>Blastochloris</taxon>
    </lineage>
</organism>
<comment type="caution">
    <text evidence="2">The sequence shown here is derived from an EMBL/GenBank/DDBJ whole genome shotgun (WGS) entry which is preliminary data.</text>
</comment>
<dbReference type="Proteomes" id="UP000320948">
    <property type="component" value="Unassembled WGS sequence"/>
</dbReference>
<feature type="signal peptide" evidence="1">
    <location>
        <begin position="1"/>
        <end position="26"/>
    </location>
</feature>
<evidence type="ECO:0000313" key="3">
    <source>
        <dbReference type="Proteomes" id="UP000320948"/>
    </source>
</evidence>
<name>A0A6N4R1L4_BLAVI</name>
<sequence>MIFSPTFARSLTALILTLAAMPAAQAEGLLWKTTSRYQPAVVPPYTGQPSPFPSVVTVVPEASPEGPTLEDMEVERLQQEAVEHATQLINSPGALVPYMEGAVVGGRVEGPHGSKILIGNEWIGPGMSMNVRLMASDSVREAINKVSDFNQDTAKSLKEQLSLRLRQTPLTKMKLREIRSDSLVLVGDYGEKVMKFVMQ</sequence>
<dbReference type="EMBL" id="VAFM01000002">
    <property type="protein sequence ID" value="TKW60932.1"/>
    <property type="molecule type" value="Genomic_DNA"/>
</dbReference>
<protein>
    <submittedName>
        <fullName evidence="2">Uncharacterized protein</fullName>
    </submittedName>
</protein>